<organism evidence="2 3">
    <name type="scientific">Paramecium sonneborni</name>
    <dbReference type="NCBI Taxonomy" id="65129"/>
    <lineage>
        <taxon>Eukaryota</taxon>
        <taxon>Sar</taxon>
        <taxon>Alveolata</taxon>
        <taxon>Ciliophora</taxon>
        <taxon>Intramacronucleata</taxon>
        <taxon>Oligohymenophorea</taxon>
        <taxon>Peniculida</taxon>
        <taxon>Parameciidae</taxon>
        <taxon>Paramecium</taxon>
    </lineage>
</organism>
<dbReference type="PANTHER" id="PTHR31398:SF0">
    <property type="entry name" value="MEIOTIC NUCLEAR DIVISION PROTEIN 1 HOMOLOG"/>
    <property type="match status" value="1"/>
</dbReference>
<protein>
    <recommendedName>
        <fullName evidence="4">Transmembrane protein</fullName>
    </recommendedName>
</protein>
<feature type="transmembrane region" description="Helical" evidence="1">
    <location>
        <begin position="43"/>
        <end position="62"/>
    </location>
</feature>
<evidence type="ECO:0000313" key="3">
    <source>
        <dbReference type="Proteomes" id="UP000692954"/>
    </source>
</evidence>
<name>A0A8S1P4G8_9CILI</name>
<comment type="caution">
    <text evidence="2">The sequence shown here is derived from an EMBL/GenBank/DDBJ whole genome shotgun (WGS) entry which is preliminary data.</text>
</comment>
<evidence type="ECO:0000256" key="1">
    <source>
        <dbReference type="SAM" id="Phobius"/>
    </source>
</evidence>
<sequence length="620" mass="72210">MFKYQKRETQFCKNASKSIFTKLDYFAQHPQFQVLKKTSFSTAFGYLLTLILAAICLFYLYIQIDELAKQTNPNVIISDNQPLNTPVIYLSRSNFTFVISVSNALLQSFDKNLKYYNLTVNQCHRKRNYDGGSSSTNISLNCFNYQIEPCDLEKHFVTDLQKVYFQKFQLSTMYCINPEQWDQRPIQLQGHSQSDNFQFITVNVNMCKNNTTYKNCSSIEEIQKGLVSSYYAIYLSDVLIKMQNPGRPYDDVITIQNTQFSYAKSQQLHSMYKIANTQTDIGLINKDVQIDETILQSATKEYSEAYNGYYLANNIIYLDQRETIYYRSYIKLQTILGNVGGLWQIISLVISAIFGPVLLAYMNLSLVSKFFRIESKQPKSLVEKQTFNEDEIKEINLMASDFQTRNQSIIQNNNNNNNHSKLKQYLKKKKNPISITFKDALLMYLGCLGKNQKTFRFAIQKIMMKLDVAYIIKKLHEIDKLKSILMTNEQVKLFNYIPKPLIPSDIFNKGFEKQYNSNSIQADSVSIFEEEKTEIQKLEDSYQAYIKIKQKNNPSNLDQIIIDQMDEEIKAFFECMRKKQSGFMYPLTSRMDSTPQSQREEEVLIINQEPKAGKILTNKK</sequence>
<evidence type="ECO:0008006" key="4">
    <source>
        <dbReference type="Google" id="ProtNLM"/>
    </source>
</evidence>
<proteinExistence type="predicted"/>
<dbReference type="GO" id="GO:0007131">
    <property type="term" value="P:reciprocal meiotic recombination"/>
    <property type="evidence" value="ECO:0007669"/>
    <property type="project" value="TreeGrafter"/>
</dbReference>
<dbReference type="OrthoDB" id="292348at2759"/>
<reference evidence="2" key="1">
    <citation type="submission" date="2021-01" db="EMBL/GenBank/DDBJ databases">
        <authorList>
            <consortium name="Genoscope - CEA"/>
            <person name="William W."/>
        </authorList>
    </citation>
    <scope>NUCLEOTIDE SEQUENCE</scope>
</reference>
<keyword evidence="1" id="KW-1133">Transmembrane helix</keyword>
<feature type="transmembrane region" description="Helical" evidence="1">
    <location>
        <begin position="341"/>
        <end position="362"/>
    </location>
</feature>
<evidence type="ECO:0000313" key="2">
    <source>
        <dbReference type="EMBL" id="CAD8097871.1"/>
    </source>
</evidence>
<dbReference type="AlphaFoldDB" id="A0A8S1P4G8"/>
<dbReference type="GO" id="GO:0005634">
    <property type="term" value="C:nucleus"/>
    <property type="evidence" value="ECO:0007669"/>
    <property type="project" value="TreeGrafter"/>
</dbReference>
<keyword evidence="1" id="KW-0812">Transmembrane</keyword>
<dbReference type="PANTHER" id="PTHR31398">
    <property type="entry name" value="MEIOTIC NUCLEAR DIVISION PROTEIN 1 HOMOLOG"/>
    <property type="match status" value="1"/>
</dbReference>
<keyword evidence="1" id="KW-0472">Membrane</keyword>
<keyword evidence="3" id="KW-1185">Reference proteome</keyword>
<accession>A0A8S1P4G8</accession>
<dbReference type="Proteomes" id="UP000692954">
    <property type="component" value="Unassembled WGS sequence"/>
</dbReference>
<gene>
    <name evidence="2" type="ORF">PSON_ATCC_30995.1.T0690106</name>
</gene>
<dbReference type="EMBL" id="CAJJDN010000069">
    <property type="protein sequence ID" value="CAD8097871.1"/>
    <property type="molecule type" value="Genomic_DNA"/>
</dbReference>